<sequence length="369" mass="40640">MAAPVKPLTYTPEGAVSISYNDLKQSPLSLGQSIEEAFGSSEKSLGIIIVRDLPQEYKEYRERLLRLSYGFAHLDEANREKYTDPASRYSFGWSHGKEIMNGRPDYLKGSYYANPIVDVPTVSEEEKKEFPEYYGNNICKSDPLLLLDPLNGCLWTGPSKDEAGVEGFEAAFKDLGRLIVSVGVQLAEACQPFASSHLPDSVTLPQLIADSQTCKARLLYYFPPPVGTKPSEDEPVDSWCGFHKDHSVITGLCSALFLKTPREGGEPTAVASPSPISGLYIRNRGGDLVKVAIPADCLAFQVGESLEVATGNRLRATPHCVRVGFGEDAELISRSTYALFMNANTDQKLSEDITFGQFSKKIFEEHYQS</sequence>
<dbReference type="EMBL" id="ML178820">
    <property type="protein sequence ID" value="TFL03590.1"/>
    <property type="molecule type" value="Genomic_DNA"/>
</dbReference>
<dbReference type="InterPro" id="IPR027443">
    <property type="entry name" value="IPNS-like_sf"/>
</dbReference>
<protein>
    <submittedName>
        <fullName evidence="1">Clavaminate synthase-like protein</fullName>
    </submittedName>
</protein>
<dbReference type="SUPFAM" id="SSF51197">
    <property type="entry name" value="Clavaminate synthase-like"/>
    <property type="match status" value="1"/>
</dbReference>
<dbReference type="OrthoDB" id="438224at2759"/>
<proteinExistence type="predicted"/>
<reference evidence="1 2" key="1">
    <citation type="journal article" date="2019" name="Nat. Ecol. Evol.">
        <title>Megaphylogeny resolves global patterns of mushroom evolution.</title>
        <authorList>
            <person name="Varga T."/>
            <person name="Krizsan K."/>
            <person name="Foldi C."/>
            <person name="Dima B."/>
            <person name="Sanchez-Garcia M."/>
            <person name="Sanchez-Ramirez S."/>
            <person name="Szollosi G.J."/>
            <person name="Szarkandi J.G."/>
            <person name="Papp V."/>
            <person name="Albert L."/>
            <person name="Andreopoulos W."/>
            <person name="Angelini C."/>
            <person name="Antonin V."/>
            <person name="Barry K.W."/>
            <person name="Bougher N.L."/>
            <person name="Buchanan P."/>
            <person name="Buyck B."/>
            <person name="Bense V."/>
            <person name="Catcheside P."/>
            <person name="Chovatia M."/>
            <person name="Cooper J."/>
            <person name="Damon W."/>
            <person name="Desjardin D."/>
            <person name="Finy P."/>
            <person name="Geml J."/>
            <person name="Haridas S."/>
            <person name="Hughes K."/>
            <person name="Justo A."/>
            <person name="Karasinski D."/>
            <person name="Kautmanova I."/>
            <person name="Kiss B."/>
            <person name="Kocsube S."/>
            <person name="Kotiranta H."/>
            <person name="LaButti K.M."/>
            <person name="Lechner B.E."/>
            <person name="Liimatainen K."/>
            <person name="Lipzen A."/>
            <person name="Lukacs Z."/>
            <person name="Mihaltcheva S."/>
            <person name="Morgado L.N."/>
            <person name="Niskanen T."/>
            <person name="Noordeloos M.E."/>
            <person name="Ohm R.A."/>
            <person name="Ortiz-Santana B."/>
            <person name="Ovrebo C."/>
            <person name="Racz N."/>
            <person name="Riley R."/>
            <person name="Savchenko A."/>
            <person name="Shiryaev A."/>
            <person name="Soop K."/>
            <person name="Spirin V."/>
            <person name="Szebenyi C."/>
            <person name="Tomsovsky M."/>
            <person name="Tulloss R.E."/>
            <person name="Uehling J."/>
            <person name="Grigoriev I.V."/>
            <person name="Vagvolgyi C."/>
            <person name="Papp T."/>
            <person name="Martin F.M."/>
            <person name="Miettinen O."/>
            <person name="Hibbett D.S."/>
            <person name="Nagy L.G."/>
        </authorList>
    </citation>
    <scope>NUCLEOTIDE SEQUENCE [LARGE SCALE GENOMIC DNA]</scope>
    <source>
        <strain evidence="1 2">CBS 309.79</strain>
    </source>
</reference>
<dbReference type="AlphaFoldDB" id="A0A5C3QRX6"/>
<dbReference type="PANTHER" id="PTHR48420">
    <property type="entry name" value="NON-HAEM DIOXYGENASE N-TERMINAL DOMAIN-CONTAINING PROTEIN"/>
    <property type="match status" value="1"/>
</dbReference>
<organism evidence="1 2">
    <name type="scientific">Pterulicium gracile</name>
    <dbReference type="NCBI Taxonomy" id="1884261"/>
    <lineage>
        <taxon>Eukaryota</taxon>
        <taxon>Fungi</taxon>
        <taxon>Dikarya</taxon>
        <taxon>Basidiomycota</taxon>
        <taxon>Agaricomycotina</taxon>
        <taxon>Agaricomycetes</taxon>
        <taxon>Agaricomycetidae</taxon>
        <taxon>Agaricales</taxon>
        <taxon>Pleurotineae</taxon>
        <taxon>Pterulaceae</taxon>
        <taxon>Pterulicium</taxon>
    </lineage>
</organism>
<dbReference type="Gene3D" id="2.60.120.330">
    <property type="entry name" value="B-lactam Antibiotic, Isopenicillin N Synthase, Chain"/>
    <property type="match status" value="1"/>
</dbReference>
<gene>
    <name evidence="1" type="ORF">BDV98DRAFT_390019</name>
</gene>
<accession>A0A5C3QRX6</accession>
<keyword evidence="2" id="KW-1185">Reference proteome</keyword>
<name>A0A5C3QRX6_9AGAR</name>
<dbReference type="PANTHER" id="PTHR48420:SF1">
    <property type="entry name" value="NON-HAEM DIOXYGENASE N-TERMINAL DOMAIN-CONTAINING PROTEIN"/>
    <property type="match status" value="1"/>
</dbReference>
<evidence type="ECO:0000313" key="1">
    <source>
        <dbReference type="EMBL" id="TFL03590.1"/>
    </source>
</evidence>
<dbReference type="STRING" id="1884261.A0A5C3QRX6"/>
<dbReference type="Proteomes" id="UP000305067">
    <property type="component" value="Unassembled WGS sequence"/>
</dbReference>
<evidence type="ECO:0000313" key="2">
    <source>
        <dbReference type="Proteomes" id="UP000305067"/>
    </source>
</evidence>